<evidence type="ECO:0000256" key="11">
    <source>
        <dbReference type="SAM" id="MobiDB-lite"/>
    </source>
</evidence>
<feature type="transmembrane region" description="Helical" evidence="12">
    <location>
        <begin position="1324"/>
        <end position="1343"/>
    </location>
</feature>
<comment type="caution">
    <text evidence="14">The sequence shown here is derived from an EMBL/GenBank/DDBJ whole genome shotgun (WGS) entry which is preliminary data.</text>
</comment>
<gene>
    <name evidence="14" type="ORF">RRG08_013262</name>
</gene>
<evidence type="ECO:0000256" key="2">
    <source>
        <dbReference type="ARBA" id="ARBA00008335"/>
    </source>
</evidence>
<evidence type="ECO:0000256" key="8">
    <source>
        <dbReference type="ARBA" id="ARBA00023228"/>
    </source>
</evidence>
<feature type="region of interest" description="Disordered" evidence="11">
    <location>
        <begin position="581"/>
        <end position="647"/>
    </location>
</feature>
<feature type="transmembrane region" description="Helical" evidence="12">
    <location>
        <begin position="1200"/>
        <end position="1219"/>
    </location>
</feature>
<evidence type="ECO:0000256" key="6">
    <source>
        <dbReference type="ARBA" id="ARBA00023136"/>
    </source>
</evidence>
<feature type="region of interest" description="Disordered" evidence="11">
    <location>
        <begin position="1360"/>
        <end position="1411"/>
    </location>
</feature>
<accession>A0AAE0ZR09</accession>
<dbReference type="SUPFAM" id="SSF103473">
    <property type="entry name" value="MFS general substrate transporter"/>
    <property type="match status" value="1"/>
</dbReference>
<dbReference type="InterPro" id="IPR049604">
    <property type="entry name" value="SLC49A4-like"/>
</dbReference>
<feature type="compositionally biased region" description="Polar residues" evidence="11">
    <location>
        <begin position="341"/>
        <end position="351"/>
    </location>
</feature>
<evidence type="ECO:0000256" key="10">
    <source>
        <dbReference type="ARBA" id="ARBA00048410"/>
    </source>
</evidence>
<feature type="transmembrane region" description="Helical" evidence="12">
    <location>
        <begin position="964"/>
        <end position="984"/>
    </location>
</feature>
<feature type="compositionally biased region" description="Basic and acidic residues" evidence="11">
    <location>
        <begin position="744"/>
        <end position="753"/>
    </location>
</feature>
<keyword evidence="13" id="KW-0732">Signal</keyword>
<feature type="compositionally biased region" description="Low complexity" evidence="11">
    <location>
        <begin position="459"/>
        <end position="472"/>
    </location>
</feature>
<dbReference type="Proteomes" id="UP001283361">
    <property type="component" value="Unassembled WGS sequence"/>
</dbReference>
<feature type="compositionally biased region" description="Polar residues" evidence="11">
    <location>
        <begin position="633"/>
        <end position="644"/>
    </location>
</feature>
<keyword evidence="4 12" id="KW-0812">Transmembrane</keyword>
<evidence type="ECO:0000256" key="3">
    <source>
        <dbReference type="ARBA" id="ARBA00022448"/>
    </source>
</evidence>
<protein>
    <recommendedName>
        <fullName evidence="16">Major facilitator superfamily (MFS) profile domain-containing protein</fullName>
    </recommendedName>
</protein>
<feature type="chain" id="PRO_5041932891" description="Major facilitator superfamily (MFS) profile domain-containing protein" evidence="13">
    <location>
        <begin position="20"/>
        <end position="1411"/>
    </location>
</feature>
<dbReference type="InterPro" id="IPR036259">
    <property type="entry name" value="MFS_trans_sf"/>
</dbReference>
<reference evidence="14" key="1">
    <citation type="journal article" date="2023" name="G3 (Bethesda)">
        <title>A reference genome for the long-term kleptoplast-retaining sea slug Elysia crispata morphotype clarki.</title>
        <authorList>
            <person name="Eastman K.E."/>
            <person name="Pendleton A.L."/>
            <person name="Shaikh M.A."/>
            <person name="Suttiyut T."/>
            <person name="Ogas R."/>
            <person name="Tomko P."/>
            <person name="Gavelis G."/>
            <person name="Widhalm J.R."/>
            <person name="Wisecaver J.H."/>
        </authorList>
    </citation>
    <scope>NUCLEOTIDE SEQUENCE</scope>
    <source>
        <strain evidence="14">ECLA1</strain>
    </source>
</reference>
<proteinExistence type="inferred from homology"/>
<feature type="compositionally biased region" description="Basic and acidic residues" evidence="11">
    <location>
        <begin position="1381"/>
        <end position="1390"/>
    </location>
</feature>
<organism evidence="14 15">
    <name type="scientific">Elysia crispata</name>
    <name type="common">lettuce slug</name>
    <dbReference type="NCBI Taxonomy" id="231223"/>
    <lineage>
        <taxon>Eukaryota</taxon>
        <taxon>Metazoa</taxon>
        <taxon>Spiralia</taxon>
        <taxon>Lophotrochozoa</taxon>
        <taxon>Mollusca</taxon>
        <taxon>Gastropoda</taxon>
        <taxon>Heterobranchia</taxon>
        <taxon>Euthyneura</taxon>
        <taxon>Panpulmonata</taxon>
        <taxon>Sacoglossa</taxon>
        <taxon>Placobranchoidea</taxon>
        <taxon>Plakobranchidae</taxon>
        <taxon>Elysia</taxon>
    </lineage>
</organism>
<feature type="transmembrane region" description="Helical" evidence="12">
    <location>
        <begin position="1261"/>
        <end position="1281"/>
    </location>
</feature>
<evidence type="ECO:0000256" key="1">
    <source>
        <dbReference type="ARBA" id="ARBA00004155"/>
    </source>
</evidence>
<dbReference type="PANTHER" id="PTHR10924:SF27">
    <property type="entry name" value="SOLUTE CARRIER FAMILY 49 MEMBER 4"/>
    <property type="match status" value="1"/>
</dbReference>
<comment type="catalytic activity">
    <reaction evidence="10">
        <text>pyridoxine(out) + n H(+)(out) = pyridoxine(in) + n H(+)(in)</text>
        <dbReference type="Rhea" id="RHEA:76203"/>
        <dbReference type="ChEBI" id="CHEBI:15378"/>
        <dbReference type="ChEBI" id="CHEBI:16709"/>
    </reaction>
</comment>
<feature type="transmembrane region" description="Helical" evidence="12">
    <location>
        <begin position="1114"/>
        <end position="1134"/>
    </location>
</feature>
<evidence type="ECO:0000256" key="5">
    <source>
        <dbReference type="ARBA" id="ARBA00022989"/>
    </source>
</evidence>
<evidence type="ECO:0000313" key="15">
    <source>
        <dbReference type="Proteomes" id="UP001283361"/>
    </source>
</evidence>
<feature type="region of interest" description="Disordered" evidence="11">
    <location>
        <begin position="125"/>
        <end position="176"/>
    </location>
</feature>
<keyword evidence="7" id="KW-0325">Glycoprotein</keyword>
<dbReference type="GO" id="GO:0005765">
    <property type="term" value="C:lysosomal membrane"/>
    <property type="evidence" value="ECO:0007669"/>
    <property type="project" value="UniProtKB-SubCell"/>
</dbReference>
<dbReference type="GO" id="GO:0022857">
    <property type="term" value="F:transmembrane transporter activity"/>
    <property type="evidence" value="ECO:0007669"/>
    <property type="project" value="InterPro"/>
</dbReference>
<feature type="transmembrane region" description="Helical" evidence="12">
    <location>
        <begin position="1293"/>
        <end position="1312"/>
    </location>
</feature>
<comment type="subcellular location">
    <subcellularLocation>
        <location evidence="1">Lysosome membrane</location>
        <topology evidence="1">Multi-pass membrane protein</topology>
    </subcellularLocation>
</comment>
<feature type="transmembrane region" description="Helical" evidence="12">
    <location>
        <begin position="1020"/>
        <end position="1038"/>
    </location>
</feature>
<keyword evidence="3" id="KW-0813">Transport</keyword>
<feature type="transmembrane region" description="Helical" evidence="12">
    <location>
        <begin position="1058"/>
        <end position="1079"/>
    </location>
</feature>
<evidence type="ECO:0008006" key="16">
    <source>
        <dbReference type="Google" id="ProtNLM"/>
    </source>
</evidence>
<sequence length="1411" mass="152982">MVQALILSTPLLLAMQVMSNTAWEGPHTRLKPGSTCINIPVYQPWSKVTRTVSTSAAYHDQVWKWDTVRRNTSSPIHVLNRLSPALYRPPKFLDLEVRPFFGDRRNGEPLAEGSCERIAGSRSGADLFSPVAAPPGGSRLNHRPPMEEETAVGSGKDRPPRSRRPVSAVTAPQGELSADQALLMSASGTTQGLPPGDQVFQSLEKVPAKELSESGLIQSVSDSTDVPGAGSGRYCNGTEGVQSPPLDAAPLDRQMDGHNGTLAGPPVRADLLYEGSVMRVPPPRSFPPLPANTTDDAKLVDHYEQTIGFSASGMERERLDQRPPATASHDPSLQSDRQQLYSGAQTGQGVQCETPPERGANKSAITVRSETPQGNVPEVDASAVPKSQPLELGLVQQLAELGQPKQAERAVVSPIGNKALASKNGSGVLNGDDSETVRNKAKNSQPEPSGAARQPTDNGSQVDQDGGQDAQPAQSLKDILANIVLEEQVITIKLHRDTPSNRRSRRDRLPWSRAGPASATDIRAPGMLAAHAEDQVPSLASLDRWSRLSTRRAISNIETRQDSDVFPNTTDAPHVTTAIVHTNNDPPAENGVSRIASSSSSVMRRTISDGAFVQDPPQAVAGPSRQEKPPPSTKQVRSSRPTSSAAALAEEERLKRLNVVVQHTGRRSAPVFSRRGFGTAEFWNSGQTSINRAILKQIFSRPLIPPSGRRPRAQDRDRYGRERSLSVGAERRGHRSKRLLSSENAEREWRDGRSSAPAWASKGRKSRRKLASYGSMEERGPRYNQLEEEENGGGADVMSSRYYRDREDWGDVDDILVEELFREGALPRVRGPGGASGFRAQRRSTSRNAQQDPSGHGRVSASRPLSVQDRDFSVEVVPGRTSRAGRGGGEEEEEGDTGSSSSSSSEDDESAALLKETKTEIYGRRWYLLFLFSMTALVWNAIWSTWGPIAQSAKQVYSWSDGDIAMFTWLGNLPFLITMFPIAYLMDVKGMRTATVLCCGLMCLGAGLRCIPCDTVTATWLIRLGQLLNGVAGTVPISGPGLLSGLWFPPNQRATATAISTVSGYLGSCISFVLGPLLVKEPSLSPVNGSSQPNLNELLGNSTEIEEQKQGIEMILYSEFAAAALLFILVVVYFPSKPPMPPSISASVPREEYLAGLKHLVRNKQFWVTAIAYSVPIGVYEVWQVVLDVILDPKVSQQTAGWMDFYATIGGCISGLLISRFADLFTRQMKVFLLVFYSLAAASMLWFSLLAAGVLPFDVGMVYAAMVVGGVFLDGGAPLFFELVIEVSYPVGEGVTSGCLQMICAGAGVLFLSLVEVQSMGKDWMNWLFTGCITLAIPLLFFIKTNYGRADIDDIDLEISSSSSSSSCSSSSEDEEEEEKEERKTEDVEKGRRKAGTSASMSESRSYGETV</sequence>
<feature type="signal peptide" evidence="13">
    <location>
        <begin position="1"/>
        <end position="19"/>
    </location>
</feature>
<feature type="region of interest" description="Disordered" evidence="11">
    <location>
        <begin position="496"/>
        <end position="523"/>
    </location>
</feature>
<dbReference type="CDD" id="cd17397">
    <property type="entry name" value="MFS_DIRC2"/>
    <property type="match status" value="1"/>
</dbReference>
<evidence type="ECO:0000256" key="12">
    <source>
        <dbReference type="SAM" id="Phobius"/>
    </source>
</evidence>
<feature type="transmembrane region" description="Helical" evidence="12">
    <location>
        <begin position="926"/>
        <end position="943"/>
    </location>
</feature>
<keyword evidence="8" id="KW-0458">Lysosome</keyword>
<feature type="region of interest" description="Disordered" evidence="11">
    <location>
        <begin position="702"/>
        <end position="797"/>
    </location>
</feature>
<evidence type="ECO:0000256" key="9">
    <source>
        <dbReference type="ARBA" id="ARBA00037192"/>
    </source>
</evidence>
<evidence type="ECO:0000313" key="14">
    <source>
        <dbReference type="EMBL" id="KAK3773944.1"/>
    </source>
</evidence>
<feature type="region of interest" description="Disordered" evidence="11">
    <location>
        <begin position="309"/>
        <end position="335"/>
    </location>
</feature>
<dbReference type="PANTHER" id="PTHR10924">
    <property type="entry name" value="MAJOR FACILITATOR SUPERFAMILY PROTEIN-RELATED"/>
    <property type="match status" value="1"/>
</dbReference>
<comment type="similarity">
    <text evidence="2">Belongs to the major facilitator superfamily.</text>
</comment>
<feature type="region of interest" description="Disordered" evidence="11">
    <location>
        <begin position="341"/>
        <end position="360"/>
    </location>
</feature>
<dbReference type="Gene3D" id="1.20.1250.20">
    <property type="entry name" value="MFS general substrate transporter like domains"/>
    <property type="match status" value="2"/>
</dbReference>
<dbReference type="InterPro" id="IPR049680">
    <property type="entry name" value="FLVCR1-2_SLC49-like"/>
</dbReference>
<keyword evidence="15" id="KW-1185">Reference proteome</keyword>
<evidence type="ECO:0000256" key="4">
    <source>
        <dbReference type="ARBA" id="ARBA00022692"/>
    </source>
</evidence>
<feature type="region of interest" description="Disordered" evidence="11">
    <location>
        <begin position="419"/>
        <end position="472"/>
    </location>
</feature>
<feature type="transmembrane region" description="Helical" evidence="12">
    <location>
        <begin position="1231"/>
        <end position="1255"/>
    </location>
</feature>
<feature type="transmembrane region" description="Helical" evidence="12">
    <location>
        <begin position="990"/>
        <end position="1008"/>
    </location>
</feature>
<evidence type="ECO:0000256" key="7">
    <source>
        <dbReference type="ARBA" id="ARBA00023180"/>
    </source>
</evidence>
<evidence type="ECO:0000256" key="13">
    <source>
        <dbReference type="SAM" id="SignalP"/>
    </source>
</evidence>
<dbReference type="Pfam" id="PF07690">
    <property type="entry name" value="MFS_1"/>
    <property type="match status" value="1"/>
</dbReference>
<keyword evidence="5 12" id="KW-1133">Transmembrane helix</keyword>
<feature type="compositionally biased region" description="Polar residues" evidence="11">
    <location>
        <begin position="1397"/>
        <end position="1411"/>
    </location>
</feature>
<feature type="compositionally biased region" description="Basic and acidic residues" evidence="11">
    <location>
        <begin position="712"/>
        <end position="724"/>
    </location>
</feature>
<feature type="region of interest" description="Disordered" evidence="11">
    <location>
        <begin position="827"/>
        <end position="910"/>
    </location>
</feature>
<name>A0AAE0ZR09_9GAST</name>
<dbReference type="InterPro" id="IPR011701">
    <property type="entry name" value="MFS"/>
</dbReference>
<feature type="compositionally biased region" description="Low complexity" evidence="11">
    <location>
        <begin position="1360"/>
        <end position="1371"/>
    </location>
</feature>
<comment type="function">
    <text evidence="9">Mediates H(+)-dependent pyridoxine transport.</text>
</comment>
<keyword evidence="6 12" id="KW-0472">Membrane</keyword>
<dbReference type="EMBL" id="JAWDGP010003481">
    <property type="protein sequence ID" value="KAK3773944.1"/>
    <property type="molecule type" value="Genomic_DNA"/>
</dbReference>